<sequence length="419" mass="43254">MQRRNSRWLIGTGLAVAGALTLSACGSGSGFGGDTADSGGELTSDSTQGLNILIGSSGDAETASVNAAVAAWSETSGTDAKVSVASDLNQQLAQGFAAQKPADVFYLSTDALAGYASNGSLLAYGDDLANKDDFYPSLVSSFTYEGDFYCAPKDFSTLGLIINDDLWAQAGLTDADIPTTWDELAAVSKTLTTDSQVGLALGGEYARLGAFMAQAGGSLMSEDNTEVTANSAENVAGLEYAQTLLNDGVMSYASEIGAGWGGEAFGKQLSAMTIEGNWITGAMKSDFPDVNYTVAELPAGPEGQGTLQFTNCWGIAADSPNQAGALELVEQLTSKDAQLTFSEEFGPMPSIKSAAEDWKSANPTLVAFLDGADYAKGVPNVQGAADVTSDLNAQLESLKTGDAQAILDSVQKNLEALLK</sequence>
<gene>
    <name evidence="5" type="ORF">E3T25_05900</name>
</gene>
<evidence type="ECO:0000256" key="1">
    <source>
        <dbReference type="ARBA" id="ARBA00008520"/>
    </source>
</evidence>
<dbReference type="InterPro" id="IPR006059">
    <property type="entry name" value="SBP"/>
</dbReference>
<evidence type="ECO:0000256" key="4">
    <source>
        <dbReference type="SAM" id="SignalP"/>
    </source>
</evidence>
<organism evidence="5 6">
    <name type="scientific">Cryobacterium sandaracinum</name>
    <dbReference type="NCBI Taxonomy" id="1259247"/>
    <lineage>
        <taxon>Bacteria</taxon>
        <taxon>Bacillati</taxon>
        <taxon>Actinomycetota</taxon>
        <taxon>Actinomycetes</taxon>
        <taxon>Micrococcales</taxon>
        <taxon>Microbacteriaceae</taxon>
        <taxon>Cryobacterium</taxon>
    </lineage>
</organism>
<dbReference type="Pfam" id="PF01547">
    <property type="entry name" value="SBP_bac_1"/>
    <property type="match status" value="1"/>
</dbReference>
<feature type="signal peptide" evidence="4">
    <location>
        <begin position="1"/>
        <end position="24"/>
    </location>
</feature>
<protein>
    <submittedName>
        <fullName evidence="5">Extracellular solute-binding protein</fullName>
    </submittedName>
</protein>
<comment type="caution">
    <text evidence="5">The sequence shown here is derived from an EMBL/GenBank/DDBJ whole genome shotgun (WGS) entry which is preliminary data.</text>
</comment>
<comment type="similarity">
    <text evidence="1">Belongs to the bacterial solute-binding protein 1 family.</text>
</comment>
<evidence type="ECO:0000313" key="5">
    <source>
        <dbReference type="EMBL" id="TFD04253.1"/>
    </source>
</evidence>
<dbReference type="PANTHER" id="PTHR30061:SF50">
    <property type="entry name" value="MALTOSE_MALTODEXTRIN-BINDING PERIPLASMIC PROTEIN"/>
    <property type="match status" value="1"/>
</dbReference>
<keyword evidence="6" id="KW-1185">Reference proteome</keyword>
<dbReference type="Proteomes" id="UP000297851">
    <property type="component" value="Unassembled WGS sequence"/>
</dbReference>
<proteinExistence type="inferred from homology"/>
<dbReference type="PANTHER" id="PTHR30061">
    <property type="entry name" value="MALTOSE-BINDING PERIPLASMIC PROTEIN"/>
    <property type="match status" value="1"/>
</dbReference>
<dbReference type="SUPFAM" id="SSF53850">
    <property type="entry name" value="Periplasmic binding protein-like II"/>
    <property type="match status" value="1"/>
</dbReference>
<feature type="chain" id="PRO_5045974495" evidence="4">
    <location>
        <begin position="25"/>
        <end position="419"/>
    </location>
</feature>
<evidence type="ECO:0000256" key="3">
    <source>
        <dbReference type="ARBA" id="ARBA00022729"/>
    </source>
</evidence>
<evidence type="ECO:0000313" key="6">
    <source>
        <dbReference type="Proteomes" id="UP000297851"/>
    </source>
</evidence>
<accession>A0ABY2JEN9</accession>
<keyword evidence="3 4" id="KW-0732">Signal</keyword>
<name>A0ABY2JEN9_9MICO</name>
<dbReference type="Gene3D" id="3.40.190.10">
    <property type="entry name" value="Periplasmic binding protein-like II"/>
    <property type="match status" value="1"/>
</dbReference>
<dbReference type="EMBL" id="SOGO01000018">
    <property type="protein sequence ID" value="TFD04253.1"/>
    <property type="molecule type" value="Genomic_DNA"/>
</dbReference>
<keyword evidence="2" id="KW-0813">Transport</keyword>
<dbReference type="RefSeq" id="WP_134342176.1">
    <property type="nucleotide sequence ID" value="NZ_SOGO01000018.1"/>
</dbReference>
<evidence type="ECO:0000256" key="2">
    <source>
        <dbReference type="ARBA" id="ARBA00022448"/>
    </source>
</evidence>
<dbReference type="PROSITE" id="PS51257">
    <property type="entry name" value="PROKAR_LIPOPROTEIN"/>
    <property type="match status" value="1"/>
</dbReference>
<reference evidence="5 6" key="1">
    <citation type="submission" date="2019-03" db="EMBL/GenBank/DDBJ databases">
        <title>Genomics of glacier-inhabiting Cryobacterium strains.</title>
        <authorList>
            <person name="Liu Q."/>
            <person name="Xin Y.-H."/>
        </authorList>
    </citation>
    <scope>NUCLEOTIDE SEQUENCE [LARGE SCALE GENOMIC DNA]</scope>
    <source>
        <strain evidence="5 6">TMT2-16</strain>
    </source>
</reference>